<dbReference type="RefSeq" id="WP_066622365.1">
    <property type="nucleotide sequence ID" value="NZ_JBHSYQ010000003.1"/>
</dbReference>
<evidence type="ECO:0000313" key="3">
    <source>
        <dbReference type="EMBL" id="MFC6996653.1"/>
    </source>
</evidence>
<sequence length="231" mass="26714">MKRLYFSLIAFLFVSLAWAGSRHDAAILVESQRGELFQLAIGGRMINPVAQRRVAVGDLPAGRHLVDVRVLVPGFRPQRIRAEVILRDGYEAVFVLTPVRYGRRLLLQKVEELPLHRPALPAPAPDPATNPDICRYIMNEEDINRTLRFMKEEGFDDRRLEIAKGEIRLAGGILTDDLYLLLKEIRFEDRRIALAKYAYTYVCDQPKFSRVFDAFEFPSSRREMQDFLYSR</sequence>
<name>A0ABW2DJZ1_9BACT</name>
<evidence type="ECO:0000313" key="4">
    <source>
        <dbReference type="Proteomes" id="UP001596405"/>
    </source>
</evidence>
<feature type="domain" description="DUF4476" evidence="2">
    <location>
        <begin position="138"/>
        <end position="228"/>
    </location>
</feature>
<dbReference type="InterPro" id="IPR028011">
    <property type="entry name" value="DUF4476"/>
</dbReference>
<dbReference type="Pfam" id="PF14771">
    <property type="entry name" value="DUF4476"/>
    <property type="match status" value="1"/>
</dbReference>
<evidence type="ECO:0000256" key="1">
    <source>
        <dbReference type="SAM" id="SignalP"/>
    </source>
</evidence>
<feature type="chain" id="PRO_5046950831" evidence="1">
    <location>
        <begin position="20"/>
        <end position="231"/>
    </location>
</feature>
<feature type="signal peptide" evidence="1">
    <location>
        <begin position="1"/>
        <end position="19"/>
    </location>
</feature>
<comment type="caution">
    <text evidence="3">The sequence shown here is derived from an EMBL/GenBank/DDBJ whole genome shotgun (WGS) entry which is preliminary data.</text>
</comment>
<evidence type="ECO:0000259" key="2">
    <source>
        <dbReference type="Pfam" id="PF14771"/>
    </source>
</evidence>
<keyword evidence="1" id="KW-0732">Signal</keyword>
<organism evidence="3 4">
    <name type="scientific">Rufibacter roseus</name>
    <dbReference type="NCBI Taxonomy" id="1567108"/>
    <lineage>
        <taxon>Bacteria</taxon>
        <taxon>Pseudomonadati</taxon>
        <taxon>Bacteroidota</taxon>
        <taxon>Cytophagia</taxon>
        <taxon>Cytophagales</taxon>
        <taxon>Hymenobacteraceae</taxon>
        <taxon>Rufibacter</taxon>
    </lineage>
</organism>
<keyword evidence="4" id="KW-1185">Reference proteome</keyword>
<reference evidence="4" key="1">
    <citation type="journal article" date="2019" name="Int. J. Syst. Evol. Microbiol.">
        <title>The Global Catalogue of Microorganisms (GCM) 10K type strain sequencing project: providing services to taxonomists for standard genome sequencing and annotation.</title>
        <authorList>
            <consortium name="The Broad Institute Genomics Platform"/>
            <consortium name="The Broad Institute Genome Sequencing Center for Infectious Disease"/>
            <person name="Wu L."/>
            <person name="Ma J."/>
        </authorList>
    </citation>
    <scope>NUCLEOTIDE SEQUENCE [LARGE SCALE GENOMIC DNA]</scope>
    <source>
        <strain evidence="4">CGMCC 4.7393</strain>
    </source>
</reference>
<dbReference type="Proteomes" id="UP001596405">
    <property type="component" value="Unassembled WGS sequence"/>
</dbReference>
<protein>
    <submittedName>
        <fullName evidence="3">DUF4476 domain-containing protein</fullName>
    </submittedName>
</protein>
<dbReference type="EMBL" id="JBHSYQ010000003">
    <property type="protein sequence ID" value="MFC6996653.1"/>
    <property type="molecule type" value="Genomic_DNA"/>
</dbReference>
<accession>A0ABW2DJZ1</accession>
<gene>
    <name evidence="3" type="ORF">ACFQHR_03405</name>
</gene>
<proteinExistence type="predicted"/>